<name>A0AAV0VK89_9HEMI</name>
<sequence length="71" mass="7893">MIPKGTFIKRESTDVPQKKKSFDLHKVSSRRVKVFTLSPKSPTSSLNIILGVNRAETLDGCLENIAYVKSS</sequence>
<evidence type="ECO:0000313" key="2">
    <source>
        <dbReference type="Proteomes" id="UP001160148"/>
    </source>
</evidence>
<reference evidence="1 2" key="1">
    <citation type="submission" date="2023-01" db="EMBL/GenBank/DDBJ databases">
        <authorList>
            <person name="Whitehead M."/>
        </authorList>
    </citation>
    <scope>NUCLEOTIDE SEQUENCE [LARGE SCALE GENOMIC DNA]</scope>
</reference>
<gene>
    <name evidence="1" type="ORF">MEUPH1_LOCUS1265</name>
</gene>
<keyword evidence="2" id="KW-1185">Reference proteome</keyword>
<dbReference type="EMBL" id="CARXXK010000001">
    <property type="protein sequence ID" value="CAI6344089.1"/>
    <property type="molecule type" value="Genomic_DNA"/>
</dbReference>
<proteinExistence type="predicted"/>
<protein>
    <submittedName>
        <fullName evidence="1">Uncharacterized protein</fullName>
    </submittedName>
</protein>
<accession>A0AAV0VK89</accession>
<evidence type="ECO:0000313" key="1">
    <source>
        <dbReference type="EMBL" id="CAI6344089.1"/>
    </source>
</evidence>
<dbReference type="AlphaFoldDB" id="A0AAV0VK89"/>
<comment type="caution">
    <text evidence="1">The sequence shown here is derived from an EMBL/GenBank/DDBJ whole genome shotgun (WGS) entry which is preliminary data.</text>
</comment>
<organism evidence="1 2">
    <name type="scientific">Macrosiphum euphorbiae</name>
    <name type="common">potato aphid</name>
    <dbReference type="NCBI Taxonomy" id="13131"/>
    <lineage>
        <taxon>Eukaryota</taxon>
        <taxon>Metazoa</taxon>
        <taxon>Ecdysozoa</taxon>
        <taxon>Arthropoda</taxon>
        <taxon>Hexapoda</taxon>
        <taxon>Insecta</taxon>
        <taxon>Pterygota</taxon>
        <taxon>Neoptera</taxon>
        <taxon>Paraneoptera</taxon>
        <taxon>Hemiptera</taxon>
        <taxon>Sternorrhyncha</taxon>
        <taxon>Aphidomorpha</taxon>
        <taxon>Aphidoidea</taxon>
        <taxon>Aphididae</taxon>
        <taxon>Macrosiphini</taxon>
        <taxon>Macrosiphum</taxon>
    </lineage>
</organism>
<dbReference type="Proteomes" id="UP001160148">
    <property type="component" value="Unassembled WGS sequence"/>
</dbReference>